<dbReference type="InterPro" id="IPR029068">
    <property type="entry name" value="Glyas_Bleomycin-R_OHBP_Dase"/>
</dbReference>
<dbReference type="PANTHER" id="PTHR34109:SF1">
    <property type="entry name" value="VOC DOMAIN-CONTAINING PROTEIN"/>
    <property type="match status" value="1"/>
</dbReference>
<dbReference type="InterPro" id="IPR037523">
    <property type="entry name" value="VOC_core"/>
</dbReference>
<dbReference type="Proteomes" id="UP001523369">
    <property type="component" value="Unassembled WGS sequence"/>
</dbReference>
<dbReference type="EMBL" id="JAMYJR010000005">
    <property type="protein sequence ID" value="MCO8270452.1"/>
    <property type="molecule type" value="Genomic_DNA"/>
</dbReference>
<accession>A0ABT1DI10</accession>
<gene>
    <name evidence="2" type="ORF">M1L60_07565</name>
</gene>
<reference evidence="2 3" key="1">
    <citation type="submission" date="2022-06" db="EMBL/GenBank/DDBJ databases">
        <title>New Species of the Genus Actinoplanes, ActinopZanes ferrugineus.</title>
        <authorList>
            <person name="Ding P."/>
        </authorList>
    </citation>
    <scope>NUCLEOTIDE SEQUENCE [LARGE SCALE GENOMIC DNA]</scope>
    <source>
        <strain evidence="2 3">TRM88003</strain>
    </source>
</reference>
<name>A0ABT1DI10_9ACTN</name>
<dbReference type="Gene3D" id="3.10.180.10">
    <property type="entry name" value="2,3-Dihydroxybiphenyl 1,2-Dioxygenase, domain 1"/>
    <property type="match status" value="1"/>
</dbReference>
<dbReference type="CDD" id="cd07246">
    <property type="entry name" value="VOC_like"/>
    <property type="match status" value="1"/>
</dbReference>
<keyword evidence="3" id="KW-1185">Reference proteome</keyword>
<proteinExistence type="predicted"/>
<dbReference type="PANTHER" id="PTHR34109">
    <property type="entry name" value="BNAUNNG04460D PROTEIN-RELATED"/>
    <property type="match status" value="1"/>
</dbReference>
<dbReference type="SUPFAM" id="SSF54593">
    <property type="entry name" value="Glyoxalase/Bleomycin resistance protein/Dihydroxybiphenyl dioxygenase"/>
    <property type="match status" value="1"/>
</dbReference>
<feature type="domain" description="VOC" evidence="1">
    <location>
        <begin position="2"/>
        <end position="126"/>
    </location>
</feature>
<protein>
    <submittedName>
        <fullName evidence="2">VOC family protein</fullName>
    </submittedName>
</protein>
<sequence length="147" mass="15607">MGQGLVPYLCCPDAASAIDFYVSVFGAVEVQRWTADDGRIGHAELSLAGETLFLADEHPEIGVRGPRAYGGTPVALVLSVPDADLTVAAAVKAGATVERPVVAQDDGSRAGWIFDPFGHRWNLHTPGDTATVEQVQDRVGDKYTITE</sequence>
<dbReference type="Pfam" id="PF00903">
    <property type="entry name" value="Glyoxalase"/>
    <property type="match status" value="1"/>
</dbReference>
<evidence type="ECO:0000259" key="1">
    <source>
        <dbReference type="PROSITE" id="PS51819"/>
    </source>
</evidence>
<dbReference type="InterPro" id="IPR004360">
    <property type="entry name" value="Glyas_Fos-R_dOase_dom"/>
</dbReference>
<organism evidence="2 3">
    <name type="scientific">Paractinoplanes aksuensis</name>
    <dbReference type="NCBI Taxonomy" id="2939490"/>
    <lineage>
        <taxon>Bacteria</taxon>
        <taxon>Bacillati</taxon>
        <taxon>Actinomycetota</taxon>
        <taxon>Actinomycetes</taxon>
        <taxon>Micromonosporales</taxon>
        <taxon>Micromonosporaceae</taxon>
        <taxon>Paractinoplanes</taxon>
    </lineage>
</organism>
<dbReference type="RefSeq" id="WP_253236587.1">
    <property type="nucleotide sequence ID" value="NZ_JAMYJR010000005.1"/>
</dbReference>
<evidence type="ECO:0000313" key="2">
    <source>
        <dbReference type="EMBL" id="MCO8270452.1"/>
    </source>
</evidence>
<dbReference type="PROSITE" id="PS51819">
    <property type="entry name" value="VOC"/>
    <property type="match status" value="1"/>
</dbReference>
<evidence type="ECO:0000313" key="3">
    <source>
        <dbReference type="Proteomes" id="UP001523369"/>
    </source>
</evidence>
<comment type="caution">
    <text evidence="2">The sequence shown here is derived from an EMBL/GenBank/DDBJ whole genome shotgun (WGS) entry which is preliminary data.</text>
</comment>